<dbReference type="AlphaFoldDB" id="A0A177L6Y5"/>
<dbReference type="Pfam" id="PF01521">
    <property type="entry name" value="Fe-S_biosyn"/>
    <property type="match status" value="1"/>
</dbReference>
<reference evidence="4 5" key="1">
    <citation type="submission" date="2016-01" db="EMBL/GenBank/DDBJ databases">
        <title>Investigation of taxonomic status of Bacillus aminovorans.</title>
        <authorList>
            <person name="Verma A."/>
            <person name="Pal Y."/>
            <person name="Krishnamurthi S."/>
        </authorList>
    </citation>
    <scope>NUCLEOTIDE SEQUENCE [LARGE SCALE GENOMIC DNA]</scope>
    <source>
        <strain evidence="3 4">DSM 1314</strain>
        <strain evidence="2 5">DSM 4337</strain>
    </source>
</reference>
<comment type="caution">
    <text evidence="3">The sequence shown here is derived from an EMBL/GenBank/DDBJ whole genome shotgun (WGS) entry which is preliminary data.</text>
</comment>
<evidence type="ECO:0000259" key="1">
    <source>
        <dbReference type="Pfam" id="PF01521"/>
    </source>
</evidence>
<evidence type="ECO:0000313" key="5">
    <source>
        <dbReference type="Proteomes" id="UP000077271"/>
    </source>
</evidence>
<feature type="domain" description="Core" evidence="1">
    <location>
        <begin position="3"/>
        <end position="75"/>
    </location>
</feature>
<organism evidence="3 4">
    <name type="scientific">Domibacillus aminovorans</name>
    <dbReference type="NCBI Taxonomy" id="29332"/>
    <lineage>
        <taxon>Bacteria</taxon>
        <taxon>Bacillati</taxon>
        <taxon>Bacillota</taxon>
        <taxon>Bacilli</taxon>
        <taxon>Bacillales</taxon>
        <taxon>Bacillaceae</taxon>
        <taxon>Domibacillus</taxon>
    </lineage>
</organism>
<dbReference type="EMBL" id="LQWZ01000035">
    <property type="protein sequence ID" value="OAH53562.1"/>
    <property type="molecule type" value="Genomic_DNA"/>
</dbReference>
<dbReference type="InterPro" id="IPR000361">
    <property type="entry name" value="ATAP_core_dom"/>
</dbReference>
<sequence>MNKLKASVSNEGKFPRIDANLSGGCGLAVNLSIIFDEPRRHDIILENKGVQIRIDHFTKRYLNEEIHIDYTDEQGFLLGEHFESGPCTIEMT</sequence>
<evidence type="ECO:0000313" key="2">
    <source>
        <dbReference type="EMBL" id="OAH53562.1"/>
    </source>
</evidence>
<evidence type="ECO:0000313" key="3">
    <source>
        <dbReference type="EMBL" id="OAH61333.1"/>
    </source>
</evidence>
<protein>
    <recommendedName>
        <fullName evidence="1">Core domain-containing protein</fullName>
    </recommendedName>
</protein>
<dbReference type="Gene3D" id="2.60.300.12">
    <property type="entry name" value="HesB-like domain"/>
    <property type="match status" value="1"/>
</dbReference>
<keyword evidence="4" id="KW-1185">Reference proteome</keyword>
<dbReference type="STRING" id="29332.AWH48_09765"/>
<dbReference type="Proteomes" id="UP000077271">
    <property type="component" value="Unassembled WGS sequence"/>
</dbReference>
<accession>A0A177L6Y5</accession>
<dbReference type="EMBL" id="LQWY01000021">
    <property type="protein sequence ID" value="OAH61333.1"/>
    <property type="molecule type" value="Genomic_DNA"/>
</dbReference>
<evidence type="ECO:0000313" key="4">
    <source>
        <dbReference type="Proteomes" id="UP000076935"/>
    </source>
</evidence>
<dbReference type="Proteomes" id="UP000076935">
    <property type="component" value="Unassembled WGS sequence"/>
</dbReference>
<dbReference type="InterPro" id="IPR035903">
    <property type="entry name" value="HesB-like_dom_sf"/>
</dbReference>
<dbReference type="SUPFAM" id="SSF89360">
    <property type="entry name" value="HesB-like domain"/>
    <property type="match status" value="1"/>
</dbReference>
<name>A0A177L6Y5_9BACI</name>
<proteinExistence type="predicted"/>
<gene>
    <name evidence="2" type="ORF">AWH48_09765</name>
    <name evidence="3" type="ORF">AWH49_13050</name>
</gene>